<gene>
    <name evidence="4" type="ORF">EV386_1920</name>
</gene>
<dbReference type="InterPro" id="IPR002509">
    <property type="entry name" value="NODB_dom"/>
</dbReference>
<dbReference type="GO" id="GO:0016020">
    <property type="term" value="C:membrane"/>
    <property type="evidence" value="ECO:0007669"/>
    <property type="project" value="TreeGrafter"/>
</dbReference>
<evidence type="ECO:0000256" key="2">
    <source>
        <dbReference type="ARBA" id="ARBA00022801"/>
    </source>
</evidence>
<dbReference type="InterPro" id="IPR050248">
    <property type="entry name" value="Polysacc_deacetylase_ArnD"/>
</dbReference>
<evidence type="ECO:0000256" key="1">
    <source>
        <dbReference type="ARBA" id="ARBA00022723"/>
    </source>
</evidence>
<dbReference type="PROSITE" id="PS51677">
    <property type="entry name" value="NODB"/>
    <property type="match status" value="1"/>
</dbReference>
<dbReference type="GO" id="GO:0016810">
    <property type="term" value="F:hydrolase activity, acting on carbon-nitrogen (but not peptide) bonds"/>
    <property type="evidence" value="ECO:0007669"/>
    <property type="project" value="InterPro"/>
</dbReference>
<dbReference type="GO" id="GO:0046872">
    <property type="term" value="F:metal ion binding"/>
    <property type="evidence" value="ECO:0007669"/>
    <property type="project" value="UniProtKB-KW"/>
</dbReference>
<dbReference type="GO" id="GO:0005975">
    <property type="term" value="P:carbohydrate metabolic process"/>
    <property type="evidence" value="ECO:0007669"/>
    <property type="project" value="InterPro"/>
</dbReference>
<keyword evidence="2" id="KW-0378">Hydrolase</keyword>
<organism evidence="4 5">
    <name type="scientific">Xylanimonas ulmi</name>
    <dbReference type="NCBI Taxonomy" id="228973"/>
    <lineage>
        <taxon>Bacteria</taxon>
        <taxon>Bacillati</taxon>
        <taxon>Actinomycetota</taxon>
        <taxon>Actinomycetes</taxon>
        <taxon>Micrococcales</taxon>
        <taxon>Promicromonosporaceae</taxon>
        <taxon>Xylanimonas</taxon>
    </lineage>
</organism>
<feature type="domain" description="NodB homology" evidence="3">
    <location>
        <begin position="347"/>
        <end position="523"/>
    </location>
</feature>
<reference evidence="4 5" key="1">
    <citation type="submission" date="2019-02" db="EMBL/GenBank/DDBJ databases">
        <title>Sequencing the genomes of 1000 actinobacteria strains.</title>
        <authorList>
            <person name="Klenk H.-P."/>
        </authorList>
    </citation>
    <scope>NUCLEOTIDE SEQUENCE [LARGE SCALE GENOMIC DNA]</scope>
    <source>
        <strain evidence="4 5">DSM 16932</strain>
    </source>
</reference>
<name>A0A4Q7M2U2_9MICO</name>
<dbReference type="CDD" id="cd10917">
    <property type="entry name" value="CE4_NodB_like_6s_7s"/>
    <property type="match status" value="1"/>
</dbReference>
<evidence type="ECO:0000313" key="4">
    <source>
        <dbReference type="EMBL" id="RZS61611.1"/>
    </source>
</evidence>
<evidence type="ECO:0000313" key="5">
    <source>
        <dbReference type="Proteomes" id="UP000293852"/>
    </source>
</evidence>
<dbReference type="EMBL" id="SGWX01000001">
    <property type="protein sequence ID" value="RZS61611.1"/>
    <property type="molecule type" value="Genomic_DNA"/>
</dbReference>
<sequence>MRARRSLRVVGAVAAAALVVVPAAPLVVNAIASDRPVLGLDLPGASREQVWADPSSAAAAYARERAQATLTLRSGERPVERTLGSLGLVDAEGALRDALLSAGRDGPLWQDVVAQTRAAWGLLHLTPPPDRLDPAGLDAAVAALARDIDVEPQDAALTLSDGQVAVRPDVPGVRLDVIAARRAILEAVRDGRRTADLPTQARAPAVTRGDLAAAATLVRAAVARPLVLAAAHARVTVPPDRVFAALPVTLSAGGVSVGADGAGLAADIEAAAAQAAQDPVLRIVMAGTVVAPGADGRRVDPAAAAQAVLAELRARAAGGGSDVVTLPVTTLPAPVQEATPGAFTGDHAVHLTFDDGPGAHTEQILDILADKGAHATFYVLGERARAHPETVRRILAEGHRLGNHSATHPDLTTLTPQQVSAEIAGTQATLTEITGVRPTAFRPPYGAVNDTVRQVAEAEHLSIDLWTLDTQDWRAPGADVVRDRVLGAAQPGSVVLLHVLRQGTVDALPGIIDGLRAQGLAVD</sequence>
<keyword evidence="1" id="KW-0479">Metal-binding</keyword>
<dbReference type="RefSeq" id="WP_165399884.1">
    <property type="nucleotide sequence ID" value="NZ_SGWX01000001.1"/>
</dbReference>
<dbReference type="PANTHER" id="PTHR10587:SF133">
    <property type="entry name" value="CHITIN DEACETYLASE 1-RELATED"/>
    <property type="match status" value="1"/>
</dbReference>
<dbReference type="SUPFAM" id="SSF88713">
    <property type="entry name" value="Glycoside hydrolase/deacetylase"/>
    <property type="match status" value="1"/>
</dbReference>
<dbReference type="Gene3D" id="3.20.20.370">
    <property type="entry name" value="Glycoside hydrolase/deacetylase"/>
    <property type="match status" value="1"/>
</dbReference>
<dbReference type="AlphaFoldDB" id="A0A4Q7M2U2"/>
<dbReference type="InterPro" id="IPR011330">
    <property type="entry name" value="Glyco_hydro/deAcase_b/a-brl"/>
</dbReference>
<dbReference type="Proteomes" id="UP000293852">
    <property type="component" value="Unassembled WGS sequence"/>
</dbReference>
<dbReference type="Pfam" id="PF01522">
    <property type="entry name" value="Polysacc_deac_1"/>
    <property type="match status" value="1"/>
</dbReference>
<proteinExistence type="predicted"/>
<dbReference type="InterPro" id="IPR022029">
    <property type="entry name" value="YoaR-like_PG-bd"/>
</dbReference>
<comment type="caution">
    <text evidence="4">The sequence shown here is derived from an EMBL/GenBank/DDBJ whole genome shotgun (WGS) entry which is preliminary data.</text>
</comment>
<accession>A0A4Q7M2U2</accession>
<protein>
    <submittedName>
        <fullName evidence="4">Peptidoglycan/xylan/chitin deacetylase (PgdA/CDA1 family)</fullName>
    </submittedName>
</protein>
<dbReference type="PANTHER" id="PTHR10587">
    <property type="entry name" value="GLYCOSYL TRANSFERASE-RELATED"/>
    <property type="match status" value="1"/>
</dbReference>
<keyword evidence="5" id="KW-1185">Reference proteome</keyword>
<evidence type="ECO:0000259" key="3">
    <source>
        <dbReference type="PROSITE" id="PS51677"/>
    </source>
</evidence>
<dbReference type="Pfam" id="PF12229">
    <property type="entry name" value="PG_binding_4"/>
    <property type="match status" value="1"/>
</dbReference>